<name>A0A3N1GEN4_9ACTN</name>
<evidence type="ECO:0000313" key="2">
    <source>
        <dbReference type="EMBL" id="ROP28645.1"/>
    </source>
</evidence>
<gene>
    <name evidence="2" type="ORF">EDD30_1412</name>
</gene>
<dbReference type="GO" id="GO:0003700">
    <property type="term" value="F:DNA-binding transcription factor activity"/>
    <property type="evidence" value="ECO:0007669"/>
    <property type="project" value="InterPro"/>
</dbReference>
<reference evidence="2 3" key="1">
    <citation type="submission" date="2018-11" db="EMBL/GenBank/DDBJ databases">
        <title>Sequencing the genomes of 1000 actinobacteria strains.</title>
        <authorList>
            <person name="Klenk H.-P."/>
        </authorList>
    </citation>
    <scope>NUCLEOTIDE SEQUENCE [LARGE SCALE GENOMIC DNA]</scope>
    <source>
        <strain evidence="2 3">DSM 43634</strain>
    </source>
</reference>
<dbReference type="InterPro" id="IPR000835">
    <property type="entry name" value="HTH_MarR-typ"/>
</dbReference>
<evidence type="ECO:0000259" key="1">
    <source>
        <dbReference type="PROSITE" id="PS50995"/>
    </source>
</evidence>
<dbReference type="Gene3D" id="1.10.10.10">
    <property type="entry name" value="Winged helix-like DNA-binding domain superfamily/Winged helix DNA-binding domain"/>
    <property type="match status" value="1"/>
</dbReference>
<dbReference type="EMBL" id="RJKL01000001">
    <property type="protein sequence ID" value="ROP28645.1"/>
    <property type="molecule type" value="Genomic_DNA"/>
</dbReference>
<proteinExistence type="predicted"/>
<protein>
    <submittedName>
        <fullName evidence="2">MarR family transcriptional regulator</fullName>
    </submittedName>
</protein>
<organism evidence="2 3">
    <name type="scientific">Couchioplanes caeruleus</name>
    <dbReference type="NCBI Taxonomy" id="56438"/>
    <lineage>
        <taxon>Bacteria</taxon>
        <taxon>Bacillati</taxon>
        <taxon>Actinomycetota</taxon>
        <taxon>Actinomycetes</taxon>
        <taxon>Micromonosporales</taxon>
        <taxon>Micromonosporaceae</taxon>
        <taxon>Couchioplanes</taxon>
    </lineage>
</organism>
<dbReference type="InterPro" id="IPR039422">
    <property type="entry name" value="MarR/SlyA-like"/>
</dbReference>
<feature type="domain" description="HTH marR-type" evidence="1">
    <location>
        <begin position="33"/>
        <end position="166"/>
    </location>
</feature>
<dbReference type="PRINTS" id="PR00598">
    <property type="entry name" value="HTHMARR"/>
</dbReference>
<dbReference type="GO" id="GO:0006950">
    <property type="term" value="P:response to stress"/>
    <property type="evidence" value="ECO:0007669"/>
    <property type="project" value="TreeGrafter"/>
</dbReference>
<sequence>MATAERTSTVPERQWLYRRTKWLYSGTMTEVDALALQNRISAFVRAFGLHQPDRTPCGEVVPVSEVHAMAELANDGALTQTELMGRLRLEKSTVSRLVGQLIGRGWVRRGKRPGDARLVWLELTEAGRAAAGQLAAARAARFAALLDNIPTEQRPAVVDALALLVQAAAGPVAVPVGVGAADLDQRAFPAGTPS</sequence>
<dbReference type="Pfam" id="PF01047">
    <property type="entry name" value="MarR"/>
    <property type="match status" value="1"/>
</dbReference>
<dbReference type="InterPro" id="IPR036390">
    <property type="entry name" value="WH_DNA-bd_sf"/>
</dbReference>
<evidence type="ECO:0000313" key="3">
    <source>
        <dbReference type="Proteomes" id="UP000271683"/>
    </source>
</evidence>
<dbReference type="PROSITE" id="PS50995">
    <property type="entry name" value="HTH_MARR_2"/>
    <property type="match status" value="1"/>
</dbReference>
<dbReference type="AlphaFoldDB" id="A0A3N1GEN4"/>
<dbReference type="PANTHER" id="PTHR33164:SF43">
    <property type="entry name" value="HTH-TYPE TRANSCRIPTIONAL REPRESSOR YETL"/>
    <property type="match status" value="1"/>
</dbReference>
<dbReference type="PANTHER" id="PTHR33164">
    <property type="entry name" value="TRANSCRIPTIONAL REGULATOR, MARR FAMILY"/>
    <property type="match status" value="1"/>
</dbReference>
<dbReference type="SUPFAM" id="SSF46785">
    <property type="entry name" value="Winged helix' DNA-binding domain"/>
    <property type="match status" value="1"/>
</dbReference>
<dbReference type="InterPro" id="IPR036388">
    <property type="entry name" value="WH-like_DNA-bd_sf"/>
</dbReference>
<comment type="caution">
    <text evidence="2">The sequence shown here is derived from an EMBL/GenBank/DDBJ whole genome shotgun (WGS) entry which is preliminary data.</text>
</comment>
<accession>A0A3N1GEN4</accession>
<dbReference type="Proteomes" id="UP000271683">
    <property type="component" value="Unassembled WGS sequence"/>
</dbReference>
<dbReference type="SMART" id="SM00347">
    <property type="entry name" value="HTH_MARR"/>
    <property type="match status" value="1"/>
</dbReference>